<comment type="caution">
    <text evidence="1">The sequence shown here is derived from an EMBL/GenBank/DDBJ whole genome shotgun (WGS) entry which is preliminary data.</text>
</comment>
<dbReference type="NCBIfam" id="TIGR03501">
    <property type="entry name" value="GlyGly_CTERM"/>
    <property type="match status" value="1"/>
</dbReference>
<evidence type="ECO:0000313" key="1">
    <source>
        <dbReference type="EMBL" id="KAB2516217.1"/>
    </source>
</evidence>
<sequence length="29" mass="3278">MTYALGVVDVNPLILSLLLICGCRRRVWC</sequence>
<dbReference type="AlphaFoldDB" id="A0A6L3Y004"/>
<organism evidence="1 2">
    <name type="scientific">Enterobacter hormaechei</name>
    <dbReference type="NCBI Taxonomy" id="158836"/>
    <lineage>
        <taxon>Bacteria</taxon>
        <taxon>Pseudomonadati</taxon>
        <taxon>Pseudomonadota</taxon>
        <taxon>Gammaproteobacteria</taxon>
        <taxon>Enterobacterales</taxon>
        <taxon>Enterobacteriaceae</taxon>
        <taxon>Enterobacter</taxon>
        <taxon>Enterobacter cloacae complex</taxon>
    </lineage>
</organism>
<dbReference type="EMBL" id="WBSZ01000583">
    <property type="protein sequence ID" value="KAB2516217.1"/>
    <property type="molecule type" value="Genomic_DNA"/>
</dbReference>
<gene>
    <name evidence="1" type="ORF">F9C29_16485</name>
</gene>
<reference evidence="1 2" key="1">
    <citation type="submission" date="2019-09" db="EMBL/GenBank/DDBJ databases">
        <title>Reversal of blaTEM antimicrobial resistance by CRISPR-Cas9 in clinical E. coli and other Enterobacteriaceae strains.</title>
        <authorList>
            <person name="Tagliaferri T."/>
            <person name="Guimaraes N."/>
            <person name="Pereira M."/>
            <person name="Felicori L."/>
            <person name="Horz H.-P."/>
            <person name="Santos S."/>
            <person name="Mendes T."/>
        </authorList>
    </citation>
    <scope>NUCLEOTIDE SEQUENCE [LARGE SCALE GENOMIC DNA]</scope>
    <source>
        <strain evidence="1 2">E2_blaTEM_MG</strain>
    </source>
</reference>
<evidence type="ECO:0000313" key="2">
    <source>
        <dbReference type="Proteomes" id="UP000476281"/>
    </source>
</evidence>
<accession>A0A6L3Y004</accession>
<dbReference type="InterPro" id="IPR020008">
    <property type="entry name" value="GlyGly_CTERM"/>
</dbReference>
<protein>
    <submittedName>
        <fullName evidence="1">GlyGly-CTERM sorting domain-containing protein</fullName>
    </submittedName>
</protein>
<feature type="non-terminal residue" evidence="1">
    <location>
        <position position="29"/>
    </location>
</feature>
<name>A0A6L3Y004_9ENTR</name>
<proteinExistence type="predicted"/>
<dbReference type="Proteomes" id="UP000476281">
    <property type="component" value="Unassembled WGS sequence"/>
</dbReference>